<dbReference type="SUPFAM" id="SSF158694">
    <property type="entry name" value="UraD-Like"/>
    <property type="match status" value="1"/>
</dbReference>
<evidence type="ECO:0000256" key="4">
    <source>
        <dbReference type="ARBA" id="ARBA00022631"/>
    </source>
</evidence>
<keyword evidence="4" id="KW-0659">Purine metabolism</keyword>
<dbReference type="InterPro" id="IPR017580">
    <property type="entry name" value="OHCU_decarboxylase-1"/>
</dbReference>
<evidence type="ECO:0000256" key="6">
    <source>
        <dbReference type="ARBA" id="ARBA00023239"/>
    </source>
</evidence>
<dbReference type="GO" id="GO:0000255">
    <property type="term" value="P:allantoin metabolic process"/>
    <property type="evidence" value="ECO:0007669"/>
    <property type="project" value="InterPro"/>
</dbReference>
<dbReference type="RefSeq" id="WP_045055608.1">
    <property type="nucleotide sequence ID" value="NZ_CAWMDP010000003.1"/>
</dbReference>
<dbReference type="OrthoDB" id="9800909at2"/>
<dbReference type="PANTHER" id="PTHR43466">
    <property type="entry name" value="2-OXO-4-HYDROXY-4-CARBOXY-5-UREIDOIMIDAZOLINE DECARBOXYLASE-RELATED"/>
    <property type="match status" value="1"/>
</dbReference>
<dbReference type="EC" id="4.1.1.97" evidence="3"/>
<keyword evidence="5" id="KW-0210">Decarboxylase</keyword>
<evidence type="ECO:0000259" key="7">
    <source>
        <dbReference type="Pfam" id="PF09349"/>
    </source>
</evidence>
<accession>A0A0D8ZUB0</accession>
<evidence type="ECO:0000256" key="3">
    <source>
        <dbReference type="ARBA" id="ARBA00012257"/>
    </source>
</evidence>
<dbReference type="GO" id="GO:0006144">
    <property type="term" value="P:purine nucleobase metabolic process"/>
    <property type="evidence" value="ECO:0007669"/>
    <property type="project" value="UniProtKB-KW"/>
</dbReference>
<comment type="caution">
    <text evidence="8">The sequence shown here is derived from an EMBL/GenBank/DDBJ whole genome shotgun (WGS) entry which is preliminary data.</text>
</comment>
<evidence type="ECO:0000313" key="9">
    <source>
        <dbReference type="Proteomes" id="UP000032452"/>
    </source>
</evidence>
<evidence type="ECO:0000256" key="1">
    <source>
        <dbReference type="ARBA" id="ARBA00001163"/>
    </source>
</evidence>
<dbReference type="Pfam" id="PF09349">
    <property type="entry name" value="OHCU_decarbox"/>
    <property type="match status" value="1"/>
</dbReference>
<dbReference type="GO" id="GO:0051997">
    <property type="term" value="F:2-oxo-4-hydroxy-4-carboxy-5-ureidoimidazoline decarboxylase activity"/>
    <property type="evidence" value="ECO:0007669"/>
    <property type="project" value="UniProtKB-EC"/>
</dbReference>
<keyword evidence="9" id="KW-1185">Reference proteome</keyword>
<reference evidence="8 9" key="1">
    <citation type="submission" date="2015-02" db="EMBL/GenBank/DDBJ databases">
        <title>Draft genome of a novel marine cyanobacterium (Chroococcales) isolated from South Atlantic Ocean.</title>
        <authorList>
            <person name="Rigonato J."/>
            <person name="Alvarenga D.O."/>
            <person name="Branco L.H."/>
            <person name="Varani A.M."/>
            <person name="Brandini F.P."/>
            <person name="Fiore M.F."/>
        </authorList>
    </citation>
    <scope>NUCLEOTIDE SEQUENCE [LARGE SCALE GENOMIC DNA]</scope>
    <source>
        <strain evidence="8 9">CENA595</strain>
    </source>
</reference>
<organism evidence="8 9">
    <name type="scientific">Aliterella atlantica CENA595</name>
    <dbReference type="NCBI Taxonomy" id="1618023"/>
    <lineage>
        <taxon>Bacteria</taxon>
        <taxon>Bacillati</taxon>
        <taxon>Cyanobacteriota</taxon>
        <taxon>Cyanophyceae</taxon>
        <taxon>Chroococcidiopsidales</taxon>
        <taxon>Aliterellaceae</taxon>
        <taxon>Aliterella</taxon>
    </lineage>
</organism>
<proteinExistence type="predicted"/>
<name>A0A0D8ZUB0_9CYAN</name>
<dbReference type="Gene3D" id="1.10.3330.10">
    <property type="entry name" value="Oxo-4-hydroxy-4-carboxy-5-ureidoimidazoline decarboxylase"/>
    <property type="match status" value="1"/>
</dbReference>
<protein>
    <recommendedName>
        <fullName evidence="3">2-oxo-4-hydroxy-4-carboxy-5-ureidoimidazoline decarboxylase</fullName>
        <ecNumber evidence="3">4.1.1.97</ecNumber>
    </recommendedName>
</protein>
<dbReference type="EMBL" id="JYON01000017">
    <property type="protein sequence ID" value="KJH70826.1"/>
    <property type="molecule type" value="Genomic_DNA"/>
</dbReference>
<comment type="pathway">
    <text evidence="2">Purine metabolism; urate degradation; (S)-allantoin from urate: step 3/3.</text>
</comment>
<dbReference type="GO" id="GO:0019628">
    <property type="term" value="P:urate catabolic process"/>
    <property type="evidence" value="ECO:0007669"/>
    <property type="project" value="UniProtKB-UniPathway"/>
</dbReference>
<dbReference type="InterPro" id="IPR036778">
    <property type="entry name" value="OHCU_decarboxylase_sf"/>
</dbReference>
<sequence length="165" mass="18641">MTYTIAQINSMSQDEFVAALGAVFEETPAIARSTWQKRPFADVTDLHQQMVNAVKAMSKQQQLTLIRVHPDLGSKVKMAEASVQEQSGVGLDRLTAQEYQRFEQLNAAYKAKFGFPLIVAVKNHTKDSIFATFDERLENSADREFERAIAEIYQIAQFRLLAIVL</sequence>
<feature type="domain" description="Oxo-4-hydroxy-4-carboxy-5-ureidoimidazoline decarboxylase" evidence="7">
    <location>
        <begin position="9"/>
        <end position="160"/>
    </location>
</feature>
<evidence type="ECO:0000256" key="2">
    <source>
        <dbReference type="ARBA" id="ARBA00004754"/>
    </source>
</evidence>
<evidence type="ECO:0000313" key="8">
    <source>
        <dbReference type="EMBL" id="KJH70826.1"/>
    </source>
</evidence>
<gene>
    <name evidence="8" type="ORF">UH38_15605</name>
</gene>
<dbReference type="STRING" id="1618023.UH38_15605"/>
<dbReference type="PANTHER" id="PTHR43466:SF1">
    <property type="entry name" value="2-OXO-4-HYDROXY-4-CARBOXY-5-UREIDOIMIDAZOLINE DECARBOXYLASE-RELATED"/>
    <property type="match status" value="1"/>
</dbReference>
<dbReference type="UniPathway" id="UPA00394">
    <property type="reaction ID" value="UER00652"/>
</dbReference>
<dbReference type="NCBIfam" id="TIGR03164">
    <property type="entry name" value="UHCUDC"/>
    <property type="match status" value="1"/>
</dbReference>
<keyword evidence="6" id="KW-0456">Lyase</keyword>
<dbReference type="AlphaFoldDB" id="A0A0D8ZUB0"/>
<dbReference type="InterPro" id="IPR018020">
    <property type="entry name" value="OHCU_decarboxylase"/>
</dbReference>
<comment type="catalytic activity">
    <reaction evidence="1">
        <text>5-hydroxy-2-oxo-4-ureido-2,5-dihydro-1H-imidazole-5-carboxylate + H(+) = (S)-allantoin + CO2</text>
        <dbReference type="Rhea" id="RHEA:26301"/>
        <dbReference type="ChEBI" id="CHEBI:15378"/>
        <dbReference type="ChEBI" id="CHEBI:15678"/>
        <dbReference type="ChEBI" id="CHEBI:16526"/>
        <dbReference type="ChEBI" id="CHEBI:58639"/>
        <dbReference type="EC" id="4.1.1.97"/>
    </reaction>
</comment>
<dbReference type="Proteomes" id="UP000032452">
    <property type="component" value="Unassembled WGS sequence"/>
</dbReference>
<evidence type="ECO:0000256" key="5">
    <source>
        <dbReference type="ARBA" id="ARBA00022793"/>
    </source>
</evidence>